<evidence type="ECO:0008006" key="3">
    <source>
        <dbReference type="Google" id="ProtNLM"/>
    </source>
</evidence>
<dbReference type="GO" id="GO:0016706">
    <property type="term" value="F:2-oxoglutarate-dependent dioxygenase activity"/>
    <property type="evidence" value="ECO:0007669"/>
    <property type="project" value="UniProtKB-ARBA"/>
</dbReference>
<dbReference type="Pfam" id="PF05721">
    <property type="entry name" value="PhyH"/>
    <property type="match status" value="1"/>
</dbReference>
<dbReference type="Gene3D" id="2.60.120.620">
    <property type="entry name" value="q2cbj1_9rhob like domain"/>
    <property type="match status" value="1"/>
</dbReference>
<sequence length="265" mass="29580">MDLENLLLRLRIDGWCVVEGVIPKGDVERVRRSVLETVGRRQNPQAPRQNIGFVAGLINFDQSFAPYLADPRLIGAAERLFGPHVRISMTSAIINYPGNERGGWHADWPYNQNNAGHIPAPYPDAPMHLTTLWMLSEFMVENGGTLVVPGSHRTSDNPTGDIGLDPKAPYPSEIQATGPEGSVMVFDSRLWHATAPNRSDEPRVALAVRYAPWWLNLEVMRPGSVERARMVDEPGKTENQVPPVPKAVYDALPANVKPLYRHWVR</sequence>
<dbReference type="Proteomes" id="UP000178606">
    <property type="component" value="Unassembled WGS sequence"/>
</dbReference>
<gene>
    <name evidence="1" type="ORF">A3F84_09555</name>
</gene>
<accession>A0A1F6C552</accession>
<evidence type="ECO:0000313" key="1">
    <source>
        <dbReference type="EMBL" id="OGG44233.1"/>
    </source>
</evidence>
<dbReference type="PANTHER" id="PTHR20883:SF48">
    <property type="entry name" value="ECTOINE DIOXYGENASE"/>
    <property type="match status" value="1"/>
</dbReference>
<protein>
    <recommendedName>
        <fullName evidence="3">Phytanoyl-CoA dioxygenase</fullName>
    </recommendedName>
</protein>
<dbReference type="AlphaFoldDB" id="A0A1F6C552"/>
<dbReference type="SUPFAM" id="SSF51197">
    <property type="entry name" value="Clavaminate synthase-like"/>
    <property type="match status" value="1"/>
</dbReference>
<dbReference type="GO" id="GO:0005506">
    <property type="term" value="F:iron ion binding"/>
    <property type="evidence" value="ECO:0007669"/>
    <property type="project" value="UniProtKB-ARBA"/>
</dbReference>
<organism evidence="1 2">
    <name type="scientific">Handelsmanbacteria sp. (strain RIFCSPLOWO2_12_FULL_64_10)</name>
    <dbReference type="NCBI Taxonomy" id="1817868"/>
    <lineage>
        <taxon>Bacteria</taxon>
        <taxon>Candidatus Handelsmaniibacteriota</taxon>
    </lineage>
</organism>
<proteinExistence type="predicted"/>
<dbReference type="EMBL" id="MFKF01000410">
    <property type="protein sequence ID" value="OGG44233.1"/>
    <property type="molecule type" value="Genomic_DNA"/>
</dbReference>
<evidence type="ECO:0000313" key="2">
    <source>
        <dbReference type="Proteomes" id="UP000178606"/>
    </source>
</evidence>
<name>A0A1F6C552_HANXR</name>
<comment type="caution">
    <text evidence="1">The sequence shown here is derived from an EMBL/GenBank/DDBJ whole genome shotgun (WGS) entry which is preliminary data.</text>
</comment>
<dbReference type="PANTHER" id="PTHR20883">
    <property type="entry name" value="PHYTANOYL-COA DIOXYGENASE DOMAIN CONTAINING 1"/>
    <property type="match status" value="1"/>
</dbReference>
<dbReference type="InterPro" id="IPR008775">
    <property type="entry name" value="Phytyl_CoA_dOase-like"/>
</dbReference>
<reference evidence="1 2" key="1">
    <citation type="journal article" date="2016" name="Nat. Commun.">
        <title>Thousands of microbial genomes shed light on interconnected biogeochemical processes in an aquifer system.</title>
        <authorList>
            <person name="Anantharaman K."/>
            <person name="Brown C.T."/>
            <person name="Hug L.A."/>
            <person name="Sharon I."/>
            <person name="Castelle C.J."/>
            <person name="Probst A.J."/>
            <person name="Thomas B.C."/>
            <person name="Singh A."/>
            <person name="Wilkins M.J."/>
            <person name="Karaoz U."/>
            <person name="Brodie E.L."/>
            <person name="Williams K.H."/>
            <person name="Hubbard S.S."/>
            <person name="Banfield J.F."/>
        </authorList>
    </citation>
    <scope>NUCLEOTIDE SEQUENCE [LARGE SCALE GENOMIC DNA]</scope>
    <source>
        <strain evidence="2">RIFCSPLOWO2_12_FULL_64_10</strain>
    </source>
</reference>